<organism evidence="1 2">
    <name type="scientific">Legionella pneumophila subsp. pneumophila</name>
    <dbReference type="NCBI Taxonomy" id="91891"/>
    <lineage>
        <taxon>Bacteria</taxon>
        <taxon>Pseudomonadati</taxon>
        <taxon>Pseudomonadota</taxon>
        <taxon>Gammaproteobacteria</taxon>
        <taxon>Legionellales</taxon>
        <taxon>Legionellaceae</taxon>
        <taxon>Legionella</taxon>
    </lineage>
</organism>
<protein>
    <submittedName>
        <fullName evidence="1">Uncharacterized protein</fullName>
    </submittedName>
</protein>
<evidence type="ECO:0000313" key="1">
    <source>
        <dbReference type="EMBL" id="RJY27191.1"/>
    </source>
</evidence>
<gene>
    <name evidence="1" type="ORF">D1H98_13165</name>
</gene>
<evidence type="ECO:0000313" key="2">
    <source>
        <dbReference type="Proteomes" id="UP000277145"/>
    </source>
</evidence>
<proteinExistence type="predicted"/>
<dbReference type="AlphaFoldDB" id="A0A3A6VDH7"/>
<dbReference type="EMBL" id="QWDR01000003">
    <property type="protein sequence ID" value="RJY27191.1"/>
    <property type="molecule type" value="Genomic_DNA"/>
</dbReference>
<sequence>MVSNSGNLIFAAIPLPIQSVDEVKSHLCYIIKMAPSLKWHHVKWIIIELILVRNTNLALAFQ</sequence>
<name>A0A3A6VDH7_LEGPN</name>
<comment type="caution">
    <text evidence="1">The sequence shown here is derived from an EMBL/GenBank/DDBJ whole genome shotgun (WGS) entry which is preliminary data.</text>
</comment>
<dbReference type="Proteomes" id="UP000277145">
    <property type="component" value="Unassembled WGS sequence"/>
</dbReference>
<reference evidence="1 2" key="1">
    <citation type="submission" date="2018-08" db="EMBL/GenBank/DDBJ databases">
        <title>Genome Sequences of Legionella pneumophila subsp. pneumophila Isolates, Recovered from a Drinking Water System in a Large Builging.</title>
        <authorList>
            <person name="Gomez-Alvarez V."/>
            <person name="Boczek L."/>
            <person name="King D."/>
            <person name="Pemberton A."/>
            <person name="Pfaller S."/>
            <person name="Rodgers M."/>
            <person name="Santodomingo J."/>
            <person name="Revetta R."/>
        </authorList>
    </citation>
    <scope>NUCLEOTIDE SEQUENCE [LARGE SCALE GENOMIC DNA]</scope>
    <source>
        <strain evidence="1 2">L01C.1</strain>
    </source>
</reference>
<accession>A0A3A6VDH7</accession>